<protein>
    <recommendedName>
        <fullName evidence="4">Major facilitator superfamily (MFS) profile domain-containing protein</fullName>
    </recommendedName>
</protein>
<comment type="caution">
    <text evidence="2">The sequence shown here is derived from an EMBL/GenBank/DDBJ whole genome shotgun (WGS) entry which is preliminary data.</text>
</comment>
<evidence type="ECO:0000313" key="3">
    <source>
        <dbReference type="Proteomes" id="UP000192578"/>
    </source>
</evidence>
<name>A0A9X6NMJ1_HYPEX</name>
<dbReference type="EMBL" id="MTYJ01001133">
    <property type="protein sequence ID" value="OWA55633.1"/>
    <property type="molecule type" value="Genomic_DNA"/>
</dbReference>
<keyword evidence="3" id="KW-1185">Reference proteome</keyword>
<organism evidence="2 3">
    <name type="scientific">Hypsibius exemplaris</name>
    <name type="common">Freshwater tardigrade</name>
    <dbReference type="NCBI Taxonomy" id="2072580"/>
    <lineage>
        <taxon>Eukaryota</taxon>
        <taxon>Metazoa</taxon>
        <taxon>Ecdysozoa</taxon>
        <taxon>Tardigrada</taxon>
        <taxon>Eutardigrada</taxon>
        <taxon>Parachela</taxon>
        <taxon>Hypsibioidea</taxon>
        <taxon>Hypsibiidae</taxon>
        <taxon>Hypsibius</taxon>
    </lineage>
</organism>
<gene>
    <name evidence="2" type="ORF">BV898_20021</name>
</gene>
<accession>A0A9X6NMJ1</accession>
<feature type="non-terminal residue" evidence="2">
    <location>
        <position position="40"/>
    </location>
</feature>
<keyword evidence="1" id="KW-1133">Transmembrane helix</keyword>
<evidence type="ECO:0000256" key="1">
    <source>
        <dbReference type="SAM" id="Phobius"/>
    </source>
</evidence>
<keyword evidence="1" id="KW-0472">Membrane</keyword>
<proteinExistence type="predicted"/>
<dbReference type="Proteomes" id="UP000192578">
    <property type="component" value="Unassembled WGS sequence"/>
</dbReference>
<dbReference type="AlphaFoldDB" id="A0A9X6NMJ1"/>
<reference evidence="3" key="1">
    <citation type="submission" date="2017-01" db="EMBL/GenBank/DDBJ databases">
        <title>Comparative genomics of anhydrobiosis in the tardigrade Hypsibius dujardini.</title>
        <authorList>
            <person name="Yoshida Y."/>
            <person name="Koutsovoulos G."/>
            <person name="Laetsch D."/>
            <person name="Stevens L."/>
            <person name="Kumar S."/>
            <person name="Horikawa D."/>
            <person name="Ishino K."/>
            <person name="Komine S."/>
            <person name="Tomita M."/>
            <person name="Blaxter M."/>
            <person name="Arakawa K."/>
        </authorList>
    </citation>
    <scope>NUCLEOTIDE SEQUENCE [LARGE SCALE GENOMIC DNA]</scope>
    <source>
        <strain evidence="3">Z151</strain>
    </source>
</reference>
<keyword evidence="1" id="KW-0812">Transmembrane</keyword>
<dbReference type="OrthoDB" id="4540492at2759"/>
<sequence length="40" mass="4315">MMNFRAAGLTKTLLFSVLSIGFGSSFLYGFNIGVINTPQT</sequence>
<feature type="transmembrane region" description="Helical" evidence="1">
    <location>
        <begin position="12"/>
        <end position="35"/>
    </location>
</feature>
<evidence type="ECO:0000313" key="2">
    <source>
        <dbReference type="EMBL" id="OWA55633.1"/>
    </source>
</evidence>
<evidence type="ECO:0008006" key="4">
    <source>
        <dbReference type="Google" id="ProtNLM"/>
    </source>
</evidence>